<dbReference type="Proteomes" id="UP000765509">
    <property type="component" value="Unassembled WGS sequence"/>
</dbReference>
<reference evidence="2" key="1">
    <citation type="submission" date="2021-03" db="EMBL/GenBank/DDBJ databases">
        <title>Draft genome sequence of rust myrtle Austropuccinia psidii MF-1, a brazilian biotype.</title>
        <authorList>
            <person name="Quecine M.C."/>
            <person name="Pachon D.M.R."/>
            <person name="Bonatelli M.L."/>
            <person name="Correr F.H."/>
            <person name="Franceschini L.M."/>
            <person name="Leite T.F."/>
            <person name="Margarido G.R.A."/>
            <person name="Almeida C.A."/>
            <person name="Ferrarezi J.A."/>
            <person name="Labate C.A."/>
        </authorList>
    </citation>
    <scope>NUCLEOTIDE SEQUENCE</scope>
    <source>
        <strain evidence="2">MF-1</strain>
    </source>
</reference>
<dbReference type="AlphaFoldDB" id="A0A9Q3D2K9"/>
<feature type="compositionally biased region" description="Polar residues" evidence="1">
    <location>
        <begin position="92"/>
        <end position="102"/>
    </location>
</feature>
<gene>
    <name evidence="2" type="ORF">O181_034092</name>
</gene>
<feature type="region of interest" description="Disordered" evidence="1">
    <location>
        <begin position="1"/>
        <end position="102"/>
    </location>
</feature>
<evidence type="ECO:0000256" key="1">
    <source>
        <dbReference type="SAM" id="MobiDB-lite"/>
    </source>
</evidence>
<accession>A0A9Q3D2K9</accession>
<proteinExistence type="predicted"/>
<feature type="region of interest" description="Disordered" evidence="1">
    <location>
        <begin position="119"/>
        <end position="139"/>
    </location>
</feature>
<feature type="compositionally biased region" description="Acidic residues" evidence="1">
    <location>
        <begin position="64"/>
        <end position="73"/>
    </location>
</feature>
<comment type="caution">
    <text evidence="2">The sequence shown here is derived from an EMBL/GenBank/DDBJ whole genome shotgun (WGS) entry which is preliminary data.</text>
</comment>
<sequence>MPVQHSPPERQAKSQARAQAVHTATLRAPLDRTTAAPQLRAQLDRGSNFKGAAPFRKEGREEEKYVEEEESYDTEGVPAAVGESRGNGGPTIAQSNQPFPHQSEPSLLAIMQKMTQIMANLQPASSSEEAGTHPSRLHA</sequence>
<name>A0A9Q3D2K9_9BASI</name>
<evidence type="ECO:0000313" key="3">
    <source>
        <dbReference type="Proteomes" id="UP000765509"/>
    </source>
</evidence>
<keyword evidence="3" id="KW-1185">Reference proteome</keyword>
<evidence type="ECO:0000313" key="2">
    <source>
        <dbReference type="EMBL" id="MBW0494377.1"/>
    </source>
</evidence>
<feature type="compositionally biased region" description="Polar residues" evidence="1">
    <location>
        <begin position="119"/>
        <end position="129"/>
    </location>
</feature>
<dbReference type="EMBL" id="AVOT02012545">
    <property type="protein sequence ID" value="MBW0494377.1"/>
    <property type="molecule type" value="Genomic_DNA"/>
</dbReference>
<organism evidence="2 3">
    <name type="scientific">Austropuccinia psidii MF-1</name>
    <dbReference type="NCBI Taxonomy" id="1389203"/>
    <lineage>
        <taxon>Eukaryota</taxon>
        <taxon>Fungi</taxon>
        <taxon>Dikarya</taxon>
        <taxon>Basidiomycota</taxon>
        <taxon>Pucciniomycotina</taxon>
        <taxon>Pucciniomycetes</taxon>
        <taxon>Pucciniales</taxon>
        <taxon>Sphaerophragmiaceae</taxon>
        <taxon>Austropuccinia</taxon>
    </lineage>
</organism>
<protein>
    <submittedName>
        <fullName evidence="2">Uncharacterized protein</fullName>
    </submittedName>
</protein>